<dbReference type="PROSITE" id="PS50181">
    <property type="entry name" value="FBOX"/>
    <property type="match status" value="1"/>
</dbReference>
<keyword evidence="3" id="KW-1185">Reference proteome</keyword>
<dbReference type="CDD" id="cd09917">
    <property type="entry name" value="F-box_SF"/>
    <property type="match status" value="1"/>
</dbReference>
<feature type="domain" description="F-box" evidence="1">
    <location>
        <begin position="1"/>
        <end position="48"/>
    </location>
</feature>
<dbReference type="OrthoDB" id="2745718at2759"/>
<dbReference type="Proteomes" id="UP000059188">
    <property type="component" value="Unassembled WGS sequence"/>
</dbReference>
<dbReference type="SMART" id="SM00256">
    <property type="entry name" value="FBOX"/>
    <property type="match status" value="1"/>
</dbReference>
<dbReference type="AlphaFoldDB" id="A0A0B7FUF0"/>
<gene>
    <name evidence="2" type="ORF">RSOLAG1IB_09953</name>
</gene>
<dbReference type="InterPro" id="IPR001810">
    <property type="entry name" value="F-box_dom"/>
</dbReference>
<dbReference type="InterPro" id="IPR036047">
    <property type="entry name" value="F-box-like_dom_sf"/>
</dbReference>
<organism evidence="2 3">
    <name type="scientific">Thanatephorus cucumeris (strain AG1-IB / isolate 7/3/14)</name>
    <name type="common">Lettuce bottom rot fungus</name>
    <name type="synonym">Rhizoctonia solani</name>
    <dbReference type="NCBI Taxonomy" id="1108050"/>
    <lineage>
        <taxon>Eukaryota</taxon>
        <taxon>Fungi</taxon>
        <taxon>Dikarya</taxon>
        <taxon>Basidiomycota</taxon>
        <taxon>Agaricomycotina</taxon>
        <taxon>Agaricomycetes</taxon>
        <taxon>Cantharellales</taxon>
        <taxon>Ceratobasidiaceae</taxon>
        <taxon>Rhizoctonia</taxon>
        <taxon>Rhizoctonia solani AG-1</taxon>
    </lineage>
</organism>
<name>A0A0B7FUF0_THACB</name>
<proteinExistence type="predicted"/>
<sequence length="544" mass="60560">MSILLCLPEEIILHVLTLLCPLDVRSCQRVCRTLNGLIIGSPRLLFSLALDSLGYSYPLVPRPDLNPSESLKLLKEHHHNWLRPNSIQPTKHGLRAHSTSSKYVGGVYAQSFGTGNFLGRTSAINALEFYQMPSNNSGTEFERWGLEIEPGVQDYIFDPDQDLLVLLQLSNATNQYSATCTIHIRTMSENQIHPRALTPAITANFAGSGGLEGTVPNWNYHFEVVGELVGILFRSRSREIPSWVVVWDWVRGIEVTRTPTAGGWHSSFILLDHKTILLPKFNDPNHAGNAPKSSSLGSIEVLQFDPMVDNSTAPRIASVFCLPSFGDKHVRSTLRIRSTPNVRPTCRSRGKPKAYEPSSQYPLVAIDLHLSQIQGLGEINESAGTLHVPTNAFLVPEYHAKEPSRLQAILSRFYTRSVPEVPWCKWASHTSWINTGDSQSNNDCLMYGCRMGTLSNRVGIMGPASQIHLLDFNNHRLKTMQPESYKASNVTSEKCALDSTFRNRGSNTEIKHMETILEVGGGVDIFDEVILDDERGEYLTISLA</sequence>
<reference evidence="2 3" key="1">
    <citation type="submission" date="2014-11" db="EMBL/GenBank/DDBJ databases">
        <authorList>
            <person name="Wibberg Daniel"/>
        </authorList>
    </citation>
    <scope>NUCLEOTIDE SEQUENCE [LARGE SCALE GENOMIC DNA]</scope>
    <source>
        <strain evidence="2">Rhizoctonia solani AG1-IB 7/3/14</strain>
    </source>
</reference>
<accession>A0A0B7FUF0</accession>
<dbReference type="Pfam" id="PF12937">
    <property type="entry name" value="F-box-like"/>
    <property type="match status" value="1"/>
</dbReference>
<protein>
    <recommendedName>
        <fullName evidence="1">F-box domain-containing protein</fullName>
    </recommendedName>
</protein>
<dbReference type="SUPFAM" id="SSF81383">
    <property type="entry name" value="F-box domain"/>
    <property type="match status" value="1"/>
</dbReference>
<evidence type="ECO:0000313" key="2">
    <source>
        <dbReference type="EMBL" id="CEL61340.1"/>
    </source>
</evidence>
<dbReference type="EMBL" id="LN679153">
    <property type="protein sequence ID" value="CEL61340.1"/>
    <property type="molecule type" value="Genomic_DNA"/>
</dbReference>
<evidence type="ECO:0000259" key="1">
    <source>
        <dbReference type="PROSITE" id="PS50181"/>
    </source>
</evidence>
<evidence type="ECO:0000313" key="3">
    <source>
        <dbReference type="Proteomes" id="UP000059188"/>
    </source>
</evidence>